<evidence type="ECO:0000313" key="5">
    <source>
        <dbReference type="Proteomes" id="UP001156703"/>
    </source>
</evidence>
<keyword evidence="1 2" id="KW-0732">Signal</keyword>
<name>A0ABQ5ZAC9_9SPHN</name>
<evidence type="ECO:0000313" key="4">
    <source>
        <dbReference type="EMBL" id="GLR48545.1"/>
    </source>
</evidence>
<evidence type="ECO:0000256" key="2">
    <source>
        <dbReference type="SAM" id="SignalP"/>
    </source>
</evidence>
<evidence type="ECO:0000259" key="3">
    <source>
        <dbReference type="Pfam" id="PF13505"/>
    </source>
</evidence>
<protein>
    <recommendedName>
        <fullName evidence="3">Outer membrane protein beta-barrel domain-containing protein</fullName>
    </recommendedName>
</protein>
<gene>
    <name evidence="4" type="ORF">GCM10007925_22620</name>
</gene>
<dbReference type="InterPro" id="IPR036709">
    <property type="entry name" value="Autotransporte_beta_dom_sf"/>
</dbReference>
<dbReference type="Pfam" id="PF13505">
    <property type="entry name" value="OMP_b-brl"/>
    <property type="match status" value="1"/>
</dbReference>
<feature type="chain" id="PRO_5045678608" description="Outer membrane protein beta-barrel domain-containing protein" evidence="2">
    <location>
        <begin position="20"/>
        <end position="192"/>
    </location>
</feature>
<dbReference type="InterPro" id="IPR027385">
    <property type="entry name" value="Beta-barrel_OMP"/>
</dbReference>
<organism evidence="4 5">
    <name type="scientific">Sphingomonas astaxanthinifaciens DSM 22298</name>
    <dbReference type="NCBI Taxonomy" id="1123267"/>
    <lineage>
        <taxon>Bacteria</taxon>
        <taxon>Pseudomonadati</taxon>
        <taxon>Pseudomonadota</taxon>
        <taxon>Alphaproteobacteria</taxon>
        <taxon>Sphingomonadales</taxon>
        <taxon>Sphingomonadaceae</taxon>
        <taxon>Sphingomonas</taxon>
    </lineage>
</organism>
<reference evidence="5" key="1">
    <citation type="journal article" date="2019" name="Int. J. Syst. Evol. Microbiol.">
        <title>The Global Catalogue of Microorganisms (GCM) 10K type strain sequencing project: providing services to taxonomists for standard genome sequencing and annotation.</title>
        <authorList>
            <consortium name="The Broad Institute Genomics Platform"/>
            <consortium name="The Broad Institute Genome Sequencing Center for Infectious Disease"/>
            <person name="Wu L."/>
            <person name="Ma J."/>
        </authorList>
    </citation>
    <scope>NUCLEOTIDE SEQUENCE [LARGE SCALE GENOMIC DNA]</scope>
    <source>
        <strain evidence="5">NBRC 102146</strain>
    </source>
</reference>
<dbReference type="Proteomes" id="UP001156703">
    <property type="component" value="Unassembled WGS sequence"/>
</dbReference>
<evidence type="ECO:0000256" key="1">
    <source>
        <dbReference type="ARBA" id="ARBA00022729"/>
    </source>
</evidence>
<feature type="domain" description="Outer membrane protein beta-barrel" evidence="3">
    <location>
        <begin position="8"/>
        <end position="192"/>
    </location>
</feature>
<sequence>MRTLLVSAIALAAASPALAQTTTGTPNNYDGFRGEIRLGYETPTVSGDGDVYKLGSAVSYGGEIGYDLAVSPTVTVGPYASLEESSVKLEDETSSAAIKVGRNYQLGGRIGVGLGGVLGYFKLGYSNIKLTAVDTGFSASDTKGGIGGGLGVEGNLGRNAYVGVEANYSDFGKFEGINLQRRQLALKGGFRF</sequence>
<feature type="signal peptide" evidence="2">
    <location>
        <begin position="1"/>
        <end position="19"/>
    </location>
</feature>
<dbReference type="SUPFAM" id="SSF103515">
    <property type="entry name" value="Autotransporter"/>
    <property type="match status" value="1"/>
</dbReference>
<accession>A0ABQ5ZAC9</accession>
<dbReference type="Gene3D" id="2.40.128.130">
    <property type="entry name" value="Autotransporter beta-domain"/>
    <property type="match status" value="1"/>
</dbReference>
<proteinExistence type="predicted"/>
<dbReference type="RefSeq" id="WP_084184294.1">
    <property type="nucleotide sequence ID" value="NZ_BSOO01000029.1"/>
</dbReference>
<comment type="caution">
    <text evidence="4">The sequence shown here is derived from an EMBL/GenBank/DDBJ whole genome shotgun (WGS) entry which is preliminary data.</text>
</comment>
<dbReference type="EMBL" id="BSOO01000029">
    <property type="protein sequence ID" value="GLR48545.1"/>
    <property type="molecule type" value="Genomic_DNA"/>
</dbReference>
<keyword evidence="5" id="KW-1185">Reference proteome</keyword>